<keyword evidence="2" id="KW-1003">Cell membrane</keyword>
<feature type="transmembrane region" description="Helical" evidence="6">
    <location>
        <begin position="31"/>
        <end position="50"/>
    </location>
</feature>
<evidence type="ECO:0000256" key="1">
    <source>
        <dbReference type="ARBA" id="ARBA00004651"/>
    </source>
</evidence>
<comment type="caution">
    <text evidence="8">The sequence shown here is derived from an EMBL/GenBank/DDBJ whole genome shotgun (WGS) entry which is preliminary data.</text>
</comment>
<dbReference type="EMBL" id="WTYV01000002">
    <property type="protein sequence ID" value="MXO71377.1"/>
    <property type="molecule type" value="Genomic_DNA"/>
</dbReference>
<dbReference type="GO" id="GO:0005886">
    <property type="term" value="C:plasma membrane"/>
    <property type="evidence" value="ECO:0007669"/>
    <property type="project" value="UniProtKB-SubCell"/>
</dbReference>
<dbReference type="Pfam" id="PF13396">
    <property type="entry name" value="PLDc_N"/>
    <property type="match status" value="1"/>
</dbReference>
<dbReference type="OrthoDB" id="3298527at2"/>
<protein>
    <recommendedName>
        <fullName evidence="7">Cardiolipin synthase N-terminal domain-containing protein</fullName>
    </recommendedName>
</protein>
<sequence>MMALAIVIFVIDLMAIINIVQSVARPPAKALWIVAVILLPVLGAGAWFLAPAPRRSSSRMR</sequence>
<organism evidence="8 9">
    <name type="scientific">Alteraurantiacibacter buctensis</name>
    <dbReference type="NCBI Taxonomy" id="1503981"/>
    <lineage>
        <taxon>Bacteria</taxon>
        <taxon>Pseudomonadati</taxon>
        <taxon>Pseudomonadota</taxon>
        <taxon>Alphaproteobacteria</taxon>
        <taxon>Sphingomonadales</taxon>
        <taxon>Erythrobacteraceae</taxon>
        <taxon>Alteraurantiacibacter</taxon>
    </lineage>
</organism>
<evidence type="ECO:0000256" key="3">
    <source>
        <dbReference type="ARBA" id="ARBA00022692"/>
    </source>
</evidence>
<evidence type="ECO:0000256" key="4">
    <source>
        <dbReference type="ARBA" id="ARBA00022989"/>
    </source>
</evidence>
<dbReference type="InterPro" id="IPR027379">
    <property type="entry name" value="CLS_N"/>
</dbReference>
<reference evidence="8 9" key="1">
    <citation type="submission" date="2019-12" db="EMBL/GenBank/DDBJ databases">
        <title>Genomic-based taxomic classification of the family Erythrobacteraceae.</title>
        <authorList>
            <person name="Xu L."/>
        </authorList>
    </citation>
    <scope>NUCLEOTIDE SEQUENCE [LARGE SCALE GENOMIC DNA]</scope>
    <source>
        <strain evidence="8 9">M0322</strain>
    </source>
</reference>
<gene>
    <name evidence="8" type="ORF">GRI99_06950</name>
</gene>
<dbReference type="RefSeq" id="WP_160771298.1">
    <property type="nucleotide sequence ID" value="NZ_WTYV01000002.1"/>
</dbReference>
<keyword evidence="9" id="KW-1185">Reference proteome</keyword>
<accession>A0A844YZ64</accession>
<evidence type="ECO:0000256" key="6">
    <source>
        <dbReference type="SAM" id="Phobius"/>
    </source>
</evidence>
<keyword evidence="3 6" id="KW-0812">Transmembrane</keyword>
<evidence type="ECO:0000259" key="7">
    <source>
        <dbReference type="Pfam" id="PF13396"/>
    </source>
</evidence>
<comment type="subcellular location">
    <subcellularLocation>
        <location evidence="1">Cell membrane</location>
        <topology evidence="1">Multi-pass membrane protein</topology>
    </subcellularLocation>
</comment>
<dbReference type="Proteomes" id="UP000466966">
    <property type="component" value="Unassembled WGS sequence"/>
</dbReference>
<evidence type="ECO:0000256" key="5">
    <source>
        <dbReference type="ARBA" id="ARBA00023136"/>
    </source>
</evidence>
<evidence type="ECO:0000313" key="9">
    <source>
        <dbReference type="Proteomes" id="UP000466966"/>
    </source>
</evidence>
<proteinExistence type="predicted"/>
<feature type="domain" description="Cardiolipin synthase N-terminal" evidence="7">
    <location>
        <begin position="10"/>
        <end position="50"/>
    </location>
</feature>
<evidence type="ECO:0000256" key="2">
    <source>
        <dbReference type="ARBA" id="ARBA00022475"/>
    </source>
</evidence>
<dbReference type="AlphaFoldDB" id="A0A844YZ64"/>
<name>A0A844YZ64_9SPHN</name>
<keyword evidence="5 6" id="KW-0472">Membrane</keyword>
<keyword evidence="4 6" id="KW-1133">Transmembrane helix</keyword>
<evidence type="ECO:0000313" key="8">
    <source>
        <dbReference type="EMBL" id="MXO71377.1"/>
    </source>
</evidence>